<accession>A0A845A9C2</accession>
<dbReference type="InterPro" id="IPR020904">
    <property type="entry name" value="Sc_DH/Rdtase_CS"/>
</dbReference>
<dbReference type="Gene3D" id="3.40.50.720">
    <property type="entry name" value="NAD(P)-binding Rossmann-like Domain"/>
    <property type="match status" value="1"/>
</dbReference>
<dbReference type="EMBL" id="WTYQ01000005">
    <property type="protein sequence ID" value="MXP26850.1"/>
    <property type="molecule type" value="Genomic_DNA"/>
</dbReference>
<dbReference type="OrthoDB" id="7432199at2"/>
<evidence type="ECO:0000313" key="3">
    <source>
        <dbReference type="EMBL" id="MXP26850.1"/>
    </source>
</evidence>
<dbReference type="Proteomes" id="UP000460561">
    <property type="component" value="Unassembled WGS sequence"/>
</dbReference>
<dbReference type="PANTHER" id="PTHR42760:SF133">
    <property type="entry name" value="3-OXOACYL-[ACYL-CARRIER-PROTEIN] REDUCTASE"/>
    <property type="match status" value="1"/>
</dbReference>
<protein>
    <submittedName>
        <fullName evidence="3">SDR family oxidoreductase</fullName>
    </submittedName>
</protein>
<dbReference type="PRINTS" id="PR00081">
    <property type="entry name" value="GDHRDH"/>
</dbReference>
<dbReference type="FunFam" id="3.40.50.720:FF:000084">
    <property type="entry name" value="Short-chain dehydrogenase reductase"/>
    <property type="match status" value="1"/>
</dbReference>
<dbReference type="Pfam" id="PF13561">
    <property type="entry name" value="adh_short_C2"/>
    <property type="match status" value="1"/>
</dbReference>
<dbReference type="InterPro" id="IPR002347">
    <property type="entry name" value="SDR_fam"/>
</dbReference>
<keyword evidence="2" id="KW-0560">Oxidoreductase</keyword>
<proteinExistence type="inferred from homology"/>
<dbReference type="RefSeq" id="WP_160740062.1">
    <property type="nucleotide sequence ID" value="NZ_WTYQ01000005.1"/>
</dbReference>
<gene>
    <name evidence="3" type="ORF">GRI39_12490</name>
</gene>
<comment type="similarity">
    <text evidence="1">Belongs to the short-chain dehydrogenases/reductases (SDR) family.</text>
</comment>
<dbReference type="PRINTS" id="PR00080">
    <property type="entry name" value="SDRFAMILY"/>
</dbReference>
<sequence>MTDQITQTICITGAASGIGRGAVEHFHQAGWRIIALDKNADGLSDLRHEHCLTLCCDVGCEGEVRESFQEVANWLDGAPLDCLVNNAGIADPACGPLEALSLPEWQRWIDASLTGTFLVSREALSLLRKSGGASIINISSTRALQSESDTFAYSAAKGGVSALTHSMAMSLGPEIRVNAILPGWIATPSSVGSEDFGEGLRPIDHAQHPAGRVGTVADIAQAIAYLAGAGFVTGEQLVVDGGMTRKMIYAE</sequence>
<evidence type="ECO:0000313" key="4">
    <source>
        <dbReference type="Proteomes" id="UP000460561"/>
    </source>
</evidence>
<reference evidence="3 4" key="1">
    <citation type="submission" date="2019-12" db="EMBL/GenBank/DDBJ databases">
        <title>Genomic-based taxomic classification of the family Erythrobacteraceae.</title>
        <authorList>
            <person name="Xu L."/>
        </authorList>
    </citation>
    <scope>NUCLEOTIDE SEQUENCE [LARGE SCALE GENOMIC DNA]</scope>
    <source>
        <strain evidence="3 4">DSM 18604</strain>
    </source>
</reference>
<dbReference type="PROSITE" id="PS00061">
    <property type="entry name" value="ADH_SHORT"/>
    <property type="match status" value="1"/>
</dbReference>
<evidence type="ECO:0000256" key="1">
    <source>
        <dbReference type="ARBA" id="ARBA00006484"/>
    </source>
</evidence>
<organism evidence="3 4">
    <name type="scientific">Altericroceibacterium indicum</name>
    <dbReference type="NCBI Taxonomy" id="374177"/>
    <lineage>
        <taxon>Bacteria</taxon>
        <taxon>Pseudomonadati</taxon>
        <taxon>Pseudomonadota</taxon>
        <taxon>Alphaproteobacteria</taxon>
        <taxon>Sphingomonadales</taxon>
        <taxon>Erythrobacteraceae</taxon>
        <taxon>Altericroceibacterium</taxon>
    </lineage>
</organism>
<keyword evidence="4" id="KW-1185">Reference proteome</keyword>
<dbReference type="AlphaFoldDB" id="A0A845A9C2"/>
<comment type="caution">
    <text evidence="3">The sequence shown here is derived from an EMBL/GenBank/DDBJ whole genome shotgun (WGS) entry which is preliminary data.</text>
</comment>
<dbReference type="GO" id="GO:0016616">
    <property type="term" value="F:oxidoreductase activity, acting on the CH-OH group of donors, NAD or NADP as acceptor"/>
    <property type="evidence" value="ECO:0007669"/>
    <property type="project" value="TreeGrafter"/>
</dbReference>
<name>A0A845A9C2_9SPHN</name>
<evidence type="ECO:0000256" key="2">
    <source>
        <dbReference type="ARBA" id="ARBA00023002"/>
    </source>
</evidence>
<dbReference type="PANTHER" id="PTHR42760">
    <property type="entry name" value="SHORT-CHAIN DEHYDROGENASES/REDUCTASES FAMILY MEMBER"/>
    <property type="match status" value="1"/>
</dbReference>
<dbReference type="InterPro" id="IPR036291">
    <property type="entry name" value="NAD(P)-bd_dom_sf"/>
</dbReference>
<dbReference type="SUPFAM" id="SSF51735">
    <property type="entry name" value="NAD(P)-binding Rossmann-fold domains"/>
    <property type="match status" value="1"/>
</dbReference>